<dbReference type="Pfam" id="PF04166">
    <property type="entry name" value="PdxA"/>
    <property type="match status" value="1"/>
</dbReference>
<organism evidence="5 6">
    <name type="scientific">Hallella mizrahii</name>
    <dbReference type="NCBI Taxonomy" id="2606637"/>
    <lineage>
        <taxon>Bacteria</taxon>
        <taxon>Pseudomonadati</taxon>
        <taxon>Bacteroidota</taxon>
        <taxon>Bacteroidia</taxon>
        <taxon>Bacteroidales</taxon>
        <taxon>Prevotellaceae</taxon>
        <taxon>Hallella</taxon>
    </lineage>
</organism>
<sequence length="388" mass="42627">MNNNKIRVAITHGSTNGIGYELIFKAFEETDMFEFCTPIIYGSPKVAAYHSKALGIKDNFTIINDASAAQDGKLNIIPAVDEEIKVEMGIPSSDATLAAVKALDRVITDYKDGLFDVLVCAPADKGEAHVGGFDFPRRAKYIEQCIGEGKKAQSLLINEDMRMALMTDEISLKDVPAAITSHDIIEQVAILFTTLRRDMRVSNPRIAVLALNPVDGKAEGKEETEAIVPAIQKLADAGVNVFGPYQADLFFQQGDYYHFDAILAMYHDQGLAPFKTLHPDNNVRYLGGLPLVATAPDLSPCYDIAGQGVADPTPLRHAIYAAIDGFRNRRAYDEPLANPLPKLYHEKKDDSEKVRFSIPKKHENAIKERLGNRPAPAAKAQESNGKEQ</sequence>
<dbReference type="GO" id="GO:0016491">
    <property type="term" value="F:oxidoreductase activity"/>
    <property type="evidence" value="ECO:0007669"/>
    <property type="project" value="UniProtKB-KW"/>
</dbReference>
<proteinExistence type="predicted"/>
<feature type="region of interest" description="Disordered" evidence="4">
    <location>
        <begin position="348"/>
        <end position="388"/>
    </location>
</feature>
<evidence type="ECO:0000313" key="5">
    <source>
        <dbReference type="EMBL" id="MST83404.1"/>
    </source>
</evidence>
<accession>A0A7K0KBV2</accession>
<dbReference type="PANTHER" id="PTHR30004">
    <property type="entry name" value="4-HYDROXYTHREONINE-4-PHOSPHATE DEHYDROGENASE"/>
    <property type="match status" value="1"/>
</dbReference>
<keyword evidence="3" id="KW-0520">NAD</keyword>
<gene>
    <name evidence="5" type="ORF">FYJ73_01675</name>
</gene>
<name>A0A7K0KBV2_9BACT</name>
<dbReference type="RefSeq" id="WP_154532969.1">
    <property type="nucleotide sequence ID" value="NZ_VUNG01000002.1"/>
</dbReference>
<evidence type="ECO:0000256" key="1">
    <source>
        <dbReference type="ARBA" id="ARBA00022723"/>
    </source>
</evidence>
<feature type="compositionally biased region" description="Basic and acidic residues" evidence="4">
    <location>
        <begin position="348"/>
        <end position="371"/>
    </location>
</feature>
<keyword evidence="2" id="KW-0560">Oxidoreductase</keyword>
<keyword evidence="6" id="KW-1185">Reference proteome</keyword>
<protein>
    <submittedName>
        <fullName evidence="5">4-hydroxythreonine-4-phosphate dehydrogenase PdxA</fullName>
    </submittedName>
</protein>
<dbReference type="EMBL" id="VUNG01000002">
    <property type="protein sequence ID" value="MST83404.1"/>
    <property type="molecule type" value="Genomic_DNA"/>
</dbReference>
<dbReference type="SUPFAM" id="SSF53659">
    <property type="entry name" value="Isocitrate/Isopropylmalate dehydrogenase-like"/>
    <property type="match status" value="1"/>
</dbReference>
<dbReference type="InterPro" id="IPR005255">
    <property type="entry name" value="PdxA_fam"/>
</dbReference>
<evidence type="ECO:0000256" key="4">
    <source>
        <dbReference type="SAM" id="MobiDB-lite"/>
    </source>
</evidence>
<dbReference type="PANTHER" id="PTHR30004:SF6">
    <property type="entry name" value="D-THREONATE 4-PHOSPHATE DEHYDROGENASE"/>
    <property type="match status" value="1"/>
</dbReference>
<dbReference type="Proteomes" id="UP000438914">
    <property type="component" value="Unassembled WGS sequence"/>
</dbReference>
<evidence type="ECO:0000256" key="3">
    <source>
        <dbReference type="ARBA" id="ARBA00023027"/>
    </source>
</evidence>
<dbReference type="Gene3D" id="3.40.718.10">
    <property type="entry name" value="Isopropylmalate Dehydrogenase"/>
    <property type="match status" value="1"/>
</dbReference>
<comment type="caution">
    <text evidence="5">The sequence shown here is derived from an EMBL/GenBank/DDBJ whole genome shotgun (WGS) entry which is preliminary data.</text>
</comment>
<evidence type="ECO:0000256" key="2">
    <source>
        <dbReference type="ARBA" id="ARBA00023002"/>
    </source>
</evidence>
<dbReference type="GO" id="GO:0051287">
    <property type="term" value="F:NAD binding"/>
    <property type="evidence" value="ECO:0007669"/>
    <property type="project" value="InterPro"/>
</dbReference>
<evidence type="ECO:0000313" key="6">
    <source>
        <dbReference type="Proteomes" id="UP000438914"/>
    </source>
</evidence>
<reference evidence="5 6" key="1">
    <citation type="submission" date="2019-08" db="EMBL/GenBank/DDBJ databases">
        <title>In-depth cultivation of the pig gut microbiome towards novel bacterial diversity and tailored functional studies.</title>
        <authorList>
            <person name="Wylensek D."/>
            <person name="Hitch T.C.A."/>
            <person name="Clavel T."/>
        </authorList>
    </citation>
    <scope>NUCLEOTIDE SEQUENCE [LARGE SCALE GENOMIC DNA]</scope>
    <source>
        <strain evidence="5 6">LKV-178-WT-2A</strain>
    </source>
</reference>
<keyword evidence="1" id="KW-0479">Metal-binding</keyword>
<dbReference type="AlphaFoldDB" id="A0A7K0KBV2"/>
<dbReference type="GO" id="GO:0046872">
    <property type="term" value="F:metal ion binding"/>
    <property type="evidence" value="ECO:0007669"/>
    <property type="project" value="UniProtKB-KW"/>
</dbReference>